<dbReference type="Gene3D" id="3.40.50.720">
    <property type="entry name" value="NAD(P)-binding Rossmann-like Domain"/>
    <property type="match status" value="1"/>
</dbReference>
<gene>
    <name evidence="4" type="ORF">OHC33_005056</name>
</gene>
<keyword evidence="5" id="KW-1185">Reference proteome</keyword>
<dbReference type="AlphaFoldDB" id="A0AAN8ELT3"/>
<dbReference type="PANTHER" id="PTHR24320">
    <property type="entry name" value="RETINOL DEHYDROGENASE"/>
    <property type="match status" value="1"/>
</dbReference>
<dbReference type="PRINTS" id="PR00081">
    <property type="entry name" value="GDHRDH"/>
</dbReference>
<dbReference type="Proteomes" id="UP001316803">
    <property type="component" value="Unassembled WGS sequence"/>
</dbReference>
<comment type="caution">
    <text evidence="4">The sequence shown here is derived from an EMBL/GenBank/DDBJ whole genome shotgun (WGS) entry which is preliminary data.</text>
</comment>
<dbReference type="EMBL" id="JAKLMC020000010">
    <property type="protein sequence ID" value="KAK5953787.1"/>
    <property type="molecule type" value="Genomic_DNA"/>
</dbReference>
<name>A0AAN8ELT3_9EURO</name>
<protein>
    <submittedName>
        <fullName evidence="4">Uncharacterized protein</fullName>
    </submittedName>
</protein>
<comment type="similarity">
    <text evidence="1">Belongs to the short-chain dehydrogenases/reductases (SDR) family.</text>
</comment>
<dbReference type="InterPro" id="IPR036291">
    <property type="entry name" value="NAD(P)-bd_dom_sf"/>
</dbReference>
<keyword evidence="3" id="KW-0560">Oxidoreductase</keyword>
<dbReference type="InterPro" id="IPR002347">
    <property type="entry name" value="SDR_fam"/>
</dbReference>
<sequence length="355" mass="38992">MSLFRDLVDLPKIVSPYIFHPLTAAEIFLPHARPVSWFTGATTFQPERDIPPLHGKVILVTGGNAGLGQETITQLAQHEPTKIYLAARSADKAHAAIKDIRQRLSEKRVATIPRFEYLQLDLADLASVAKAGQQVLADEERLDVLVLNAGIMATPPSKTKSGHDLQLGTNHVGHFLLVKLLMPLLLKTATATENSDVRIVTVSSEAYNIAPSNLMDLIEDADRLCSSSNYTRYGVSKAANVLFAAELARRYGSKGITSVSLHPGVILTQLYDPTRNSNFIVRLGLPLFARLLFDDVPRGALGQLFLAAGAKKENITNGAYYTPVGQRQNISLTADEEQGSRLWRWTEEQVQGYSH</sequence>
<dbReference type="GO" id="GO:0016491">
    <property type="term" value="F:oxidoreductase activity"/>
    <property type="evidence" value="ECO:0007669"/>
    <property type="project" value="UniProtKB-KW"/>
</dbReference>
<evidence type="ECO:0000313" key="5">
    <source>
        <dbReference type="Proteomes" id="UP001316803"/>
    </source>
</evidence>
<accession>A0AAN8ELT3</accession>
<dbReference type="SUPFAM" id="SSF51735">
    <property type="entry name" value="NAD(P)-binding Rossmann-fold domains"/>
    <property type="match status" value="1"/>
</dbReference>
<dbReference type="PANTHER" id="PTHR24320:SF282">
    <property type="entry name" value="WW DOMAIN-CONTAINING OXIDOREDUCTASE"/>
    <property type="match status" value="1"/>
</dbReference>
<organism evidence="4 5">
    <name type="scientific">Knufia fluminis</name>
    <dbReference type="NCBI Taxonomy" id="191047"/>
    <lineage>
        <taxon>Eukaryota</taxon>
        <taxon>Fungi</taxon>
        <taxon>Dikarya</taxon>
        <taxon>Ascomycota</taxon>
        <taxon>Pezizomycotina</taxon>
        <taxon>Eurotiomycetes</taxon>
        <taxon>Chaetothyriomycetidae</taxon>
        <taxon>Chaetothyriales</taxon>
        <taxon>Trichomeriaceae</taxon>
        <taxon>Knufia</taxon>
    </lineage>
</organism>
<evidence type="ECO:0000256" key="1">
    <source>
        <dbReference type="ARBA" id="ARBA00006484"/>
    </source>
</evidence>
<dbReference type="Pfam" id="PF00106">
    <property type="entry name" value="adh_short"/>
    <property type="match status" value="1"/>
</dbReference>
<proteinExistence type="inferred from homology"/>
<keyword evidence="2" id="KW-0521">NADP</keyword>
<evidence type="ECO:0000256" key="2">
    <source>
        <dbReference type="ARBA" id="ARBA00022857"/>
    </source>
</evidence>
<evidence type="ECO:0000256" key="3">
    <source>
        <dbReference type="ARBA" id="ARBA00023002"/>
    </source>
</evidence>
<evidence type="ECO:0000313" key="4">
    <source>
        <dbReference type="EMBL" id="KAK5953787.1"/>
    </source>
</evidence>
<reference evidence="4 5" key="1">
    <citation type="submission" date="2022-12" db="EMBL/GenBank/DDBJ databases">
        <title>Genomic features and morphological characterization of a novel Knufia sp. strain isolated from spacecraft assembly facility.</title>
        <authorList>
            <person name="Teixeira M."/>
            <person name="Chander A.M."/>
            <person name="Stajich J.E."/>
            <person name="Venkateswaran K."/>
        </authorList>
    </citation>
    <scope>NUCLEOTIDE SEQUENCE [LARGE SCALE GENOMIC DNA]</scope>
    <source>
        <strain evidence="4 5">FJI-L2-BK-P2</strain>
    </source>
</reference>